<dbReference type="InterPro" id="IPR050836">
    <property type="entry name" value="SDS22/Internalin_LRR"/>
</dbReference>
<evidence type="ECO:0000313" key="4">
    <source>
        <dbReference type="Proteomes" id="UP000030742"/>
    </source>
</evidence>
<evidence type="ECO:0000256" key="1">
    <source>
        <dbReference type="ARBA" id="ARBA00022614"/>
    </source>
</evidence>
<dbReference type="SMART" id="SM00365">
    <property type="entry name" value="LRR_SD22"/>
    <property type="match status" value="3"/>
</dbReference>
<protein>
    <recommendedName>
        <fullName evidence="5">Protein phosphatase 1 regulatory subunit 42</fullName>
    </recommendedName>
</protein>
<dbReference type="Proteomes" id="UP000030742">
    <property type="component" value="Unassembled WGS sequence"/>
</dbReference>
<dbReference type="PROSITE" id="PS51450">
    <property type="entry name" value="LRR"/>
    <property type="match status" value="3"/>
</dbReference>
<proteinExistence type="predicted"/>
<evidence type="ECO:0000313" key="3">
    <source>
        <dbReference type="EMBL" id="ERL92752.1"/>
    </source>
</evidence>
<dbReference type="Gene3D" id="3.80.10.10">
    <property type="entry name" value="Ribonuclease Inhibitor"/>
    <property type="match status" value="2"/>
</dbReference>
<dbReference type="PANTHER" id="PTHR46652">
    <property type="entry name" value="LEUCINE-RICH REPEAT AND IQ DOMAIN-CONTAINING PROTEIN 1-RELATED"/>
    <property type="match status" value="1"/>
</dbReference>
<dbReference type="STRING" id="77166.U4UI98"/>
<reference evidence="3 4" key="1">
    <citation type="journal article" date="2013" name="Genome Biol.">
        <title>Draft genome of the mountain pine beetle, Dendroctonus ponderosae Hopkins, a major forest pest.</title>
        <authorList>
            <person name="Keeling C.I."/>
            <person name="Yuen M.M."/>
            <person name="Liao N.Y."/>
            <person name="Docking T.R."/>
            <person name="Chan S.K."/>
            <person name="Taylor G.A."/>
            <person name="Palmquist D.L."/>
            <person name="Jackman S.D."/>
            <person name="Nguyen A."/>
            <person name="Li M."/>
            <person name="Henderson H."/>
            <person name="Janes J.K."/>
            <person name="Zhao Y."/>
            <person name="Pandoh P."/>
            <person name="Moore R."/>
            <person name="Sperling F.A."/>
            <person name="Huber D.P."/>
            <person name="Birol I."/>
            <person name="Jones S.J."/>
            <person name="Bohlmann J."/>
        </authorList>
    </citation>
    <scope>NUCLEOTIDE SEQUENCE</scope>
</reference>
<evidence type="ECO:0008006" key="5">
    <source>
        <dbReference type="Google" id="ProtNLM"/>
    </source>
</evidence>
<dbReference type="PANTHER" id="PTHR46652:SF3">
    <property type="entry name" value="LEUCINE-RICH REPEAT-CONTAINING PROTEIN 9"/>
    <property type="match status" value="1"/>
</dbReference>
<sequence>MEKLKTKKKKSRLFDRVTHLYLQEKHLRKIPKIASGQDVQTLYLYDNDITKMENLESLSSLTSLYLQNNQIDKMENMCNLRRLKKLYLGKNRIRVLEGIECIEGLEELHVEKQNSPDNAPLCFDPRTIMSLTETLLVLNISHNKIASLRFLSPLKNLMVIDASFNDLDDMRDACQTVRNWLYLREAKLNGNPISKQHRYREEIIANAQRLETLDNKSISELSRTFIQRFEEGKLMCGPKPSINIADVVPGLPSNYPKSLQKAASASIIREIRCRQLTDLSAFDDAEPCRNAGH</sequence>
<accession>U4UI98</accession>
<dbReference type="InterPro" id="IPR032675">
    <property type="entry name" value="LRR_dom_sf"/>
</dbReference>
<dbReference type="InterPro" id="IPR001611">
    <property type="entry name" value="Leu-rich_rpt"/>
</dbReference>
<dbReference type="CDD" id="cd21340">
    <property type="entry name" value="PPP1R42"/>
    <property type="match status" value="1"/>
</dbReference>
<dbReference type="SUPFAM" id="SSF52058">
    <property type="entry name" value="L domain-like"/>
    <property type="match status" value="1"/>
</dbReference>
<evidence type="ECO:0000256" key="2">
    <source>
        <dbReference type="ARBA" id="ARBA00022737"/>
    </source>
</evidence>
<dbReference type="EMBL" id="KB632333">
    <property type="protein sequence ID" value="ERL92752.1"/>
    <property type="molecule type" value="Genomic_DNA"/>
</dbReference>
<name>U4UI98_DENPD</name>
<dbReference type="AlphaFoldDB" id="U4UI98"/>
<organism evidence="3 4">
    <name type="scientific">Dendroctonus ponderosae</name>
    <name type="common">Mountain pine beetle</name>
    <dbReference type="NCBI Taxonomy" id="77166"/>
    <lineage>
        <taxon>Eukaryota</taxon>
        <taxon>Metazoa</taxon>
        <taxon>Ecdysozoa</taxon>
        <taxon>Arthropoda</taxon>
        <taxon>Hexapoda</taxon>
        <taxon>Insecta</taxon>
        <taxon>Pterygota</taxon>
        <taxon>Neoptera</taxon>
        <taxon>Endopterygota</taxon>
        <taxon>Coleoptera</taxon>
        <taxon>Polyphaga</taxon>
        <taxon>Cucujiformia</taxon>
        <taxon>Curculionidae</taxon>
        <taxon>Scolytinae</taxon>
        <taxon>Dendroctonus</taxon>
    </lineage>
</organism>
<keyword evidence="2" id="KW-0677">Repeat</keyword>
<dbReference type="InterPro" id="IPR025875">
    <property type="entry name" value="Leu-rich_rpt_4"/>
</dbReference>
<dbReference type="Pfam" id="PF12799">
    <property type="entry name" value="LRR_4"/>
    <property type="match status" value="1"/>
</dbReference>
<keyword evidence="1" id="KW-0433">Leucine-rich repeat</keyword>
<gene>
    <name evidence="3" type="ORF">D910_10061</name>
</gene>